<name>A0A5C5ZM68_9BACT</name>
<comment type="caution">
    <text evidence="3">The sequence shown here is derived from an EMBL/GenBank/DDBJ whole genome shotgun (WGS) entry which is preliminary data.</text>
</comment>
<feature type="signal peptide" evidence="2">
    <location>
        <begin position="1"/>
        <end position="26"/>
    </location>
</feature>
<accession>A0A5C5ZM68</accession>
<protein>
    <recommendedName>
        <fullName evidence="5">DUF1595 domain-containing protein</fullName>
    </recommendedName>
</protein>
<feature type="compositionally biased region" description="Acidic residues" evidence="1">
    <location>
        <begin position="47"/>
        <end position="59"/>
    </location>
</feature>
<dbReference type="AlphaFoldDB" id="A0A5C5ZM68"/>
<feature type="compositionally biased region" description="Basic and acidic residues" evidence="1">
    <location>
        <begin position="304"/>
        <end position="319"/>
    </location>
</feature>
<evidence type="ECO:0008006" key="5">
    <source>
        <dbReference type="Google" id="ProtNLM"/>
    </source>
</evidence>
<sequence precursor="true">MTHRTIFYLLMAAGVAVFGLLQSSHADTPHAVPSQSEQAEPTIEAPVEGEEPAAQEQEQEQAAPTEELADDSTESNEPIDLFDAIDSGDLSVKFIAKSSSRARVIVENHTDTPIDIQFPKAFAGVPVLAQFGGGGGGGRGGGGGGLGGGGGGGQSVGGGGGGGGGGGRGGGQFSIAPDRTTKIDVPVLCLDHGKADPTSSKPYKMVRAEDHVTQQGVIPLLEAFGRGELQHGAAQAAVWNLNSGVSWSELAAKLTGTVRSFVRNPYFTRYEIEAGMAYAGEALRRDATRERSYPIDEEPLVGAERSRANLDAEEIRVDEPESIDVEADATESAPAEAEAPTGEAETSESAEEPANEEAAVDTPNEEEQPAAAN</sequence>
<reference evidence="3 4" key="1">
    <citation type="submission" date="2019-02" db="EMBL/GenBank/DDBJ databases">
        <title>Deep-cultivation of Planctomycetes and their phenomic and genomic characterization uncovers novel biology.</title>
        <authorList>
            <person name="Wiegand S."/>
            <person name="Jogler M."/>
            <person name="Boedeker C."/>
            <person name="Pinto D."/>
            <person name="Vollmers J."/>
            <person name="Rivas-Marin E."/>
            <person name="Kohn T."/>
            <person name="Peeters S.H."/>
            <person name="Heuer A."/>
            <person name="Rast P."/>
            <person name="Oberbeckmann S."/>
            <person name="Bunk B."/>
            <person name="Jeske O."/>
            <person name="Meyerdierks A."/>
            <person name="Storesund J.E."/>
            <person name="Kallscheuer N."/>
            <person name="Luecker S."/>
            <person name="Lage O.M."/>
            <person name="Pohl T."/>
            <person name="Merkel B.J."/>
            <person name="Hornburger P."/>
            <person name="Mueller R.-W."/>
            <person name="Bruemmer F."/>
            <person name="Labrenz M."/>
            <person name="Spormann A.M."/>
            <person name="Op Den Camp H."/>
            <person name="Overmann J."/>
            <person name="Amann R."/>
            <person name="Jetten M.S.M."/>
            <person name="Mascher T."/>
            <person name="Medema M.H."/>
            <person name="Devos D.P."/>
            <person name="Kaster A.-K."/>
            <person name="Ovreas L."/>
            <person name="Rohde M."/>
            <person name="Galperin M.Y."/>
            <person name="Jogler C."/>
        </authorList>
    </citation>
    <scope>NUCLEOTIDE SEQUENCE [LARGE SCALE GENOMIC DNA]</scope>
    <source>
        <strain evidence="3 4">Mal64</strain>
    </source>
</reference>
<feature type="region of interest" description="Disordered" evidence="1">
    <location>
        <begin position="26"/>
        <end position="79"/>
    </location>
</feature>
<feature type="region of interest" description="Disordered" evidence="1">
    <location>
        <begin position="139"/>
        <end position="176"/>
    </location>
</feature>
<organism evidence="3 4">
    <name type="scientific">Pseudobythopirellula maris</name>
    <dbReference type="NCBI Taxonomy" id="2527991"/>
    <lineage>
        <taxon>Bacteria</taxon>
        <taxon>Pseudomonadati</taxon>
        <taxon>Planctomycetota</taxon>
        <taxon>Planctomycetia</taxon>
        <taxon>Pirellulales</taxon>
        <taxon>Lacipirellulaceae</taxon>
        <taxon>Pseudobythopirellula</taxon>
    </lineage>
</organism>
<evidence type="ECO:0000313" key="3">
    <source>
        <dbReference type="EMBL" id="TWT88240.1"/>
    </source>
</evidence>
<dbReference type="Proteomes" id="UP000315440">
    <property type="component" value="Unassembled WGS sequence"/>
</dbReference>
<feature type="region of interest" description="Disordered" evidence="1">
    <location>
        <begin position="286"/>
        <end position="373"/>
    </location>
</feature>
<feature type="chain" id="PRO_5022958048" description="DUF1595 domain-containing protein" evidence="2">
    <location>
        <begin position="27"/>
        <end position="373"/>
    </location>
</feature>
<dbReference type="RefSeq" id="WP_197525583.1">
    <property type="nucleotide sequence ID" value="NZ_SJPQ01000002.1"/>
</dbReference>
<feature type="compositionally biased region" description="Acidic residues" evidence="1">
    <location>
        <begin position="320"/>
        <end position="329"/>
    </location>
</feature>
<feature type="compositionally biased region" description="Acidic residues" evidence="1">
    <location>
        <begin position="345"/>
        <end position="373"/>
    </location>
</feature>
<feature type="compositionally biased region" description="Gly residues" evidence="1">
    <location>
        <begin position="139"/>
        <end position="172"/>
    </location>
</feature>
<keyword evidence="2" id="KW-0732">Signal</keyword>
<feature type="compositionally biased region" description="Low complexity" evidence="1">
    <location>
        <begin position="330"/>
        <end position="344"/>
    </location>
</feature>
<keyword evidence="4" id="KW-1185">Reference proteome</keyword>
<proteinExistence type="predicted"/>
<evidence type="ECO:0000313" key="4">
    <source>
        <dbReference type="Proteomes" id="UP000315440"/>
    </source>
</evidence>
<evidence type="ECO:0000256" key="2">
    <source>
        <dbReference type="SAM" id="SignalP"/>
    </source>
</evidence>
<evidence type="ECO:0000256" key="1">
    <source>
        <dbReference type="SAM" id="MobiDB-lite"/>
    </source>
</evidence>
<gene>
    <name evidence="3" type="ORF">Mal64_17190</name>
</gene>
<dbReference type="EMBL" id="SJPQ01000002">
    <property type="protein sequence ID" value="TWT88240.1"/>
    <property type="molecule type" value="Genomic_DNA"/>
</dbReference>